<evidence type="ECO:0000256" key="2">
    <source>
        <dbReference type="PROSITE-ProRule" id="PRU00703"/>
    </source>
</evidence>
<dbReference type="SUPFAM" id="SSF54631">
    <property type="entry name" value="CBS-domain pair"/>
    <property type="match status" value="1"/>
</dbReference>
<dbReference type="Gene3D" id="2.60.120.10">
    <property type="entry name" value="Jelly Rolls"/>
    <property type="match status" value="1"/>
</dbReference>
<dbReference type="InterPro" id="IPR005105">
    <property type="entry name" value="GlnD_Uridyltrans_N"/>
</dbReference>
<dbReference type="PANTHER" id="PTHR43080:SF2">
    <property type="entry name" value="CBS DOMAIN-CONTAINING PROTEIN"/>
    <property type="match status" value="1"/>
</dbReference>
<dbReference type="Pfam" id="PF00027">
    <property type="entry name" value="cNMP_binding"/>
    <property type="match status" value="1"/>
</dbReference>
<accession>A0A447QF79</accession>
<dbReference type="Pfam" id="PF10335">
    <property type="entry name" value="DUF294_C"/>
    <property type="match status" value="1"/>
</dbReference>
<evidence type="ECO:0000256" key="1">
    <source>
        <dbReference type="ARBA" id="ARBA00023122"/>
    </source>
</evidence>
<dbReference type="STRING" id="61652.AXX16_2044"/>
<dbReference type="SMART" id="SM00116">
    <property type="entry name" value="CBS"/>
    <property type="match status" value="2"/>
</dbReference>
<dbReference type="Pfam" id="PF00571">
    <property type="entry name" value="CBS"/>
    <property type="match status" value="2"/>
</dbReference>
<evidence type="ECO:0000313" key="5">
    <source>
        <dbReference type="EMBL" id="VEA68725.1"/>
    </source>
</evidence>
<dbReference type="PANTHER" id="PTHR43080">
    <property type="entry name" value="CBS DOMAIN-CONTAINING PROTEIN CBSX3, MITOCHONDRIAL"/>
    <property type="match status" value="1"/>
</dbReference>
<dbReference type="InterPro" id="IPR051257">
    <property type="entry name" value="Diverse_CBS-Domain"/>
</dbReference>
<keyword evidence="1 2" id="KW-0129">CBS domain</keyword>
<dbReference type="CDD" id="cd04587">
    <property type="entry name" value="CBS_pair_CAP-ED_NT_Pol-beta-like_DUF294_assoc"/>
    <property type="match status" value="1"/>
</dbReference>
<feature type="domain" description="Cyclic nucleotide-binding" evidence="3">
    <location>
        <begin position="17"/>
        <end position="116"/>
    </location>
</feature>
<proteinExistence type="predicted"/>
<dbReference type="InterPro" id="IPR000644">
    <property type="entry name" value="CBS_dom"/>
</dbReference>
<sequence length="628" mass="70577">MQAEHQDIIDFLRRYPPFDALPLDALALAACSIEVSYFKAGSSILSFGQQVDAWYVIRSGAVEVYRRNGDLYNRLSAGGYFGQFGLLRESSVRFPVTALEDTLAWLIPAPVFHQLFTQYEAFADVVEVEDRTRLRHTVARSEDANELLTSRIDTLIGRKPVTIETSGTVREAAITMSAEGVSSLLVMNAGVPEGAMGNAARMAGMLTDRDLRTRVIAKGLSVDTPVSEIMTPELIYGEHHQMVFEAMLTMMRHNVHHLPVLRQGQPIGVISQSDILRHESQNSLFVVSRIFHANSVEELRALSGEVRACFRRIVREDANSQMIGSAMAVIGRSFTQRLLELAEQRLGPPPVPYCFLALGSMARQEQLIVTDQDNALVIDNAFDPLRHDDWFLALATFVSDGLAACGYRYCKGGIMATTAQWRQPLAVWERYFADWIGRPTPQSLLDSAIFFDLDGVWGKTEWAEQLNQSIAQQTRHNARFLACMARNALLRTPPLGFFKGFVMEPSGQHSRSINMKRRGTAPLADLIRVHALAIGSRARNSFARLQEIIEADILPHGRGQDLRDALEFISMVRIRHQALDLDAERQPDNNIEPENLSDFERKNLKDAFQILSNAQKFLKYRYQAGRIR</sequence>
<evidence type="ECO:0000259" key="4">
    <source>
        <dbReference type="PROSITE" id="PS51371"/>
    </source>
</evidence>
<dbReference type="AlphaFoldDB" id="A0A447QF79"/>
<dbReference type="InterPro" id="IPR018821">
    <property type="entry name" value="DUF294_put_nucleoTrafse_sb-bd"/>
</dbReference>
<organism evidence="5 6">
    <name type="scientific">Serratia rubidaea</name>
    <name type="common">Serratia marinorubra</name>
    <dbReference type="NCBI Taxonomy" id="61652"/>
    <lineage>
        <taxon>Bacteria</taxon>
        <taxon>Pseudomonadati</taxon>
        <taxon>Pseudomonadota</taxon>
        <taxon>Gammaproteobacteria</taxon>
        <taxon>Enterobacterales</taxon>
        <taxon>Yersiniaceae</taxon>
        <taxon>Serratia</taxon>
    </lineage>
</organism>
<dbReference type="CDD" id="cd05401">
    <property type="entry name" value="NT_GlnE_GlnD_like"/>
    <property type="match status" value="1"/>
</dbReference>
<dbReference type="PROSITE" id="PS50042">
    <property type="entry name" value="CNMP_BINDING_3"/>
    <property type="match status" value="1"/>
</dbReference>
<dbReference type="KEGG" id="srz:AXX16_2044"/>
<reference evidence="5 6" key="1">
    <citation type="submission" date="2018-12" db="EMBL/GenBank/DDBJ databases">
        <authorList>
            <consortium name="Pathogen Informatics"/>
        </authorList>
    </citation>
    <scope>NUCLEOTIDE SEQUENCE [LARGE SCALE GENOMIC DNA]</scope>
    <source>
        <strain evidence="5 6">NCTC9419</strain>
    </source>
</reference>
<dbReference type="RefSeq" id="WP_054307155.1">
    <property type="nucleotide sequence ID" value="NZ_CAMIPJ010000001.1"/>
</dbReference>
<dbReference type="GO" id="GO:0008773">
    <property type="term" value="F:[protein-PII] uridylyltransferase activity"/>
    <property type="evidence" value="ECO:0007669"/>
    <property type="project" value="InterPro"/>
</dbReference>
<dbReference type="Gene3D" id="3.10.580.10">
    <property type="entry name" value="CBS-domain"/>
    <property type="match status" value="1"/>
</dbReference>
<dbReference type="Pfam" id="PF03445">
    <property type="entry name" value="DUF294"/>
    <property type="match status" value="1"/>
</dbReference>
<dbReference type="SMART" id="SM00100">
    <property type="entry name" value="cNMP"/>
    <property type="match status" value="1"/>
</dbReference>
<dbReference type="PROSITE" id="PS51371">
    <property type="entry name" value="CBS"/>
    <property type="match status" value="2"/>
</dbReference>
<dbReference type="InterPro" id="IPR018490">
    <property type="entry name" value="cNMP-bd_dom_sf"/>
</dbReference>
<dbReference type="SUPFAM" id="SSF51206">
    <property type="entry name" value="cAMP-binding domain-like"/>
    <property type="match status" value="1"/>
</dbReference>
<evidence type="ECO:0000313" key="6">
    <source>
        <dbReference type="Proteomes" id="UP000271603"/>
    </source>
</evidence>
<protein>
    <submittedName>
        <fullName evidence="5">Hypoxic response protein 1</fullName>
    </submittedName>
</protein>
<dbReference type="InterPro" id="IPR014710">
    <property type="entry name" value="RmlC-like_jellyroll"/>
</dbReference>
<dbReference type="GeneID" id="61766652"/>
<dbReference type="CDD" id="cd00038">
    <property type="entry name" value="CAP_ED"/>
    <property type="match status" value="1"/>
</dbReference>
<name>A0A447QF79_SERRU</name>
<gene>
    <name evidence="5" type="ORF">NCTC9419_00580</name>
</gene>
<evidence type="ECO:0000259" key="3">
    <source>
        <dbReference type="PROSITE" id="PS50042"/>
    </source>
</evidence>
<feature type="domain" description="CBS" evidence="4">
    <location>
        <begin position="230"/>
        <end position="286"/>
    </location>
</feature>
<dbReference type="InterPro" id="IPR046342">
    <property type="entry name" value="CBS_dom_sf"/>
</dbReference>
<dbReference type="EMBL" id="LR134155">
    <property type="protein sequence ID" value="VEA68725.1"/>
    <property type="molecule type" value="Genomic_DNA"/>
</dbReference>
<dbReference type="InterPro" id="IPR000595">
    <property type="entry name" value="cNMP-bd_dom"/>
</dbReference>
<dbReference type="Proteomes" id="UP000271603">
    <property type="component" value="Chromosome"/>
</dbReference>
<feature type="domain" description="CBS" evidence="4">
    <location>
        <begin position="156"/>
        <end position="222"/>
    </location>
</feature>